<organism evidence="1 2">
    <name type="scientific">endosymbiont of Tevnia jerichonana</name>
    <name type="common">vent Tica</name>
    <dbReference type="NCBI Taxonomy" id="1049564"/>
    <lineage>
        <taxon>Bacteria</taxon>
        <taxon>Pseudomonadati</taxon>
        <taxon>Pseudomonadota</taxon>
        <taxon>Gammaproteobacteria</taxon>
        <taxon>sulfur-oxidizing symbionts</taxon>
    </lineage>
</organism>
<dbReference type="Proteomes" id="UP000005167">
    <property type="component" value="Unassembled WGS sequence"/>
</dbReference>
<name>G2FD95_9GAMM</name>
<accession>G2FD95</accession>
<keyword evidence="2" id="KW-1185">Reference proteome</keyword>
<dbReference type="AlphaFoldDB" id="G2FD95"/>
<sequence>MAVGIYFMENSWRCELKAAPGGFAISIHPIFAMFHDLITEQIDDRLGDEFAVKLDQGYWHVTFQPGTA</sequence>
<reference evidence="1 2" key="1">
    <citation type="journal article" date="2011" name="ISME J.">
        <title>The endosymbionts of the deep-sea tubeworms Riftia pachyptila and Tevnia jerichonana share an identical physiology as revealed by proteogenomic analyses.</title>
        <authorList>
            <person name="Gardebrecht A."/>
            <person name="Markert S."/>
            <person name="Felbeck H."/>
            <person name="Thuermer A."/>
            <person name="Albrecht D."/>
            <person name="Wollherr A."/>
            <person name="Kabisch J."/>
            <person name="Lehmann R."/>
            <person name="Daniel R."/>
            <person name="Liesegang H."/>
            <person name="Hecker M."/>
            <person name="Sievert S.M."/>
            <person name="Schweder T."/>
        </authorList>
    </citation>
    <scope>NUCLEOTIDE SEQUENCE [LARGE SCALE GENOMIC DNA]</scope>
</reference>
<gene>
    <name evidence="1" type="ORF">TevJSym_ae00380</name>
</gene>
<evidence type="ECO:0000313" key="1">
    <source>
        <dbReference type="EMBL" id="EGW55181.1"/>
    </source>
</evidence>
<comment type="caution">
    <text evidence="1">The sequence shown here is derived from an EMBL/GenBank/DDBJ whole genome shotgun (WGS) entry which is preliminary data.</text>
</comment>
<proteinExistence type="predicted"/>
<dbReference type="EMBL" id="AFZB01000005">
    <property type="protein sequence ID" value="EGW55181.1"/>
    <property type="molecule type" value="Genomic_DNA"/>
</dbReference>
<protein>
    <submittedName>
        <fullName evidence="1">Uncharacterized protein</fullName>
    </submittedName>
</protein>
<evidence type="ECO:0000313" key="2">
    <source>
        <dbReference type="Proteomes" id="UP000005167"/>
    </source>
</evidence>